<name>A0ABR1Y401_9PEZI</name>
<reference evidence="5 6" key="1">
    <citation type="journal article" date="2022" name="G3 (Bethesda)">
        <title>Enemy or ally: a genomic approach to elucidate the lifestyle of Phyllosticta citrichinaensis.</title>
        <authorList>
            <person name="Buijs V.A."/>
            <person name="Groenewald J.Z."/>
            <person name="Haridas S."/>
            <person name="LaButti K.M."/>
            <person name="Lipzen A."/>
            <person name="Martin F.M."/>
            <person name="Barry K."/>
            <person name="Grigoriev I.V."/>
            <person name="Crous P.W."/>
            <person name="Seidl M.F."/>
        </authorList>
    </citation>
    <scope>NUCLEOTIDE SEQUENCE [LARGE SCALE GENOMIC DNA]</scope>
    <source>
        <strain evidence="5 6">CBS 129764</strain>
    </source>
</reference>
<dbReference type="InterPro" id="IPR001077">
    <property type="entry name" value="COMT_C"/>
</dbReference>
<protein>
    <submittedName>
        <fullName evidence="5">O-methyltransferase-domain-containing protein</fullName>
    </submittedName>
</protein>
<organism evidence="5 6">
    <name type="scientific">Phyllosticta citrichinensis</name>
    <dbReference type="NCBI Taxonomy" id="1130410"/>
    <lineage>
        <taxon>Eukaryota</taxon>
        <taxon>Fungi</taxon>
        <taxon>Dikarya</taxon>
        <taxon>Ascomycota</taxon>
        <taxon>Pezizomycotina</taxon>
        <taxon>Dothideomycetes</taxon>
        <taxon>Dothideomycetes incertae sedis</taxon>
        <taxon>Botryosphaeriales</taxon>
        <taxon>Phyllostictaceae</taxon>
        <taxon>Phyllosticta</taxon>
    </lineage>
</organism>
<evidence type="ECO:0000259" key="4">
    <source>
        <dbReference type="Pfam" id="PF00891"/>
    </source>
</evidence>
<keyword evidence="1" id="KW-0489">Methyltransferase</keyword>
<dbReference type="PANTHER" id="PTHR43712">
    <property type="entry name" value="PUTATIVE (AFU_ORTHOLOGUE AFUA_4G14580)-RELATED"/>
    <property type="match status" value="1"/>
</dbReference>
<dbReference type="EMBL" id="JBBWUH010000002">
    <property type="protein sequence ID" value="KAK8175674.1"/>
    <property type="molecule type" value="Genomic_DNA"/>
</dbReference>
<accession>A0ABR1Y401</accession>
<gene>
    <name evidence="5" type="ORF">IWX90DRAFT_424847</name>
</gene>
<evidence type="ECO:0000313" key="5">
    <source>
        <dbReference type="EMBL" id="KAK8175674.1"/>
    </source>
</evidence>
<dbReference type="InterPro" id="IPR036388">
    <property type="entry name" value="WH-like_DNA-bd_sf"/>
</dbReference>
<dbReference type="Gene3D" id="1.10.10.10">
    <property type="entry name" value="Winged helix-like DNA-binding domain superfamily/Winged helix DNA-binding domain"/>
    <property type="match status" value="1"/>
</dbReference>
<feature type="domain" description="O-methyltransferase C-terminal" evidence="4">
    <location>
        <begin position="234"/>
        <end position="396"/>
    </location>
</feature>
<evidence type="ECO:0000256" key="2">
    <source>
        <dbReference type="ARBA" id="ARBA00022679"/>
    </source>
</evidence>
<dbReference type="InterPro" id="IPR029063">
    <property type="entry name" value="SAM-dependent_MTases_sf"/>
</dbReference>
<evidence type="ECO:0000313" key="6">
    <source>
        <dbReference type="Proteomes" id="UP001456524"/>
    </source>
</evidence>
<dbReference type="SUPFAM" id="SSF53335">
    <property type="entry name" value="S-adenosyl-L-methionine-dependent methyltransferases"/>
    <property type="match status" value="1"/>
</dbReference>
<dbReference type="InterPro" id="IPR016461">
    <property type="entry name" value="COMT-like"/>
</dbReference>
<proteinExistence type="predicted"/>
<keyword evidence="6" id="KW-1185">Reference proteome</keyword>
<dbReference type="Proteomes" id="UP001456524">
    <property type="component" value="Unassembled WGS sequence"/>
</dbReference>
<dbReference type="SUPFAM" id="SSF46785">
    <property type="entry name" value="Winged helix' DNA-binding domain"/>
    <property type="match status" value="1"/>
</dbReference>
<dbReference type="Gene3D" id="3.40.50.150">
    <property type="entry name" value="Vaccinia Virus protein VP39"/>
    <property type="match status" value="1"/>
</dbReference>
<keyword evidence="2" id="KW-0808">Transferase</keyword>
<dbReference type="PANTHER" id="PTHR43712:SF1">
    <property type="entry name" value="HYPOTHETICAL O-METHYLTRANSFERASE (EUROFUNG)-RELATED"/>
    <property type="match status" value="1"/>
</dbReference>
<keyword evidence="3" id="KW-0949">S-adenosyl-L-methionine</keyword>
<dbReference type="Pfam" id="PF00891">
    <property type="entry name" value="Methyltransf_2"/>
    <property type="match status" value="1"/>
</dbReference>
<sequence length="433" mass="49095">MEPADHQHELRCLAANLTVAVDAYASLSDHDVHSRNTLIRLAKQIINHVKEPRETAFEYAVSMAEMGALRVLMDWRALDCIPDDRGISYAELAEKVDAEEPLLRRMAWMLVATGMLQQVGADHVAHTKFSKIYRNKDPQGIFFQIMFDEGMVPYTRFSEYFRKYGRKEPIEPTQSPHGFGWGHEGKNFWDIIDGERLEDFNTSMMTLDSVLPVTGMFPFEYVLENAHHVDADAPLIVDVGGGRGQALMRIREECPDIPAHRMVLQDRPEVVEDAKQKDAPELRGVKMVAHSFFDPQPSKGNDDFGRSSGNFMLTWPGALIYYVRRVMHDWSDKYNAQILSHLRDAMTSPQARILITDQIMPSPPTTLPAQTDLCMLGLGAKERTEKDWYALADMSGLEVVKFWRSPNTEVAVIECKTADDAGARRQSAGCRYQ</sequence>
<evidence type="ECO:0000256" key="3">
    <source>
        <dbReference type="ARBA" id="ARBA00022691"/>
    </source>
</evidence>
<evidence type="ECO:0000256" key="1">
    <source>
        <dbReference type="ARBA" id="ARBA00022603"/>
    </source>
</evidence>
<dbReference type="PROSITE" id="PS51683">
    <property type="entry name" value="SAM_OMT_II"/>
    <property type="match status" value="1"/>
</dbReference>
<comment type="caution">
    <text evidence="5">The sequence shown here is derived from an EMBL/GenBank/DDBJ whole genome shotgun (WGS) entry which is preliminary data.</text>
</comment>
<dbReference type="InterPro" id="IPR036390">
    <property type="entry name" value="WH_DNA-bd_sf"/>
</dbReference>